<dbReference type="STRING" id="1094715.GCA_000236165_03025"/>
<keyword evidence="2" id="KW-1185">Reference proteome</keyword>
<organism evidence="1 2">
    <name type="scientific">Fluoribacter dumoffii</name>
    <dbReference type="NCBI Taxonomy" id="463"/>
    <lineage>
        <taxon>Bacteria</taxon>
        <taxon>Pseudomonadati</taxon>
        <taxon>Pseudomonadota</taxon>
        <taxon>Gammaproteobacteria</taxon>
        <taxon>Legionellales</taxon>
        <taxon>Legionellaceae</taxon>
        <taxon>Fluoribacter</taxon>
    </lineage>
</organism>
<protein>
    <submittedName>
        <fullName evidence="1">Uncharacterized protein</fullName>
    </submittedName>
</protein>
<name>A0A377GDQ5_9GAMM</name>
<accession>A0A377GDQ5</accession>
<proteinExistence type="predicted"/>
<evidence type="ECO:0000313" key="2">
    <source>
        <dbReference type="Proteomes" id="UP000254554"/>
    </source>
</evidence>
<reference evidence="1 2" key="1">
    <citation type="submission" date="2018-06" db="EMBL/GenBank/DDBJ databases">
        <authorList>
            <consortium name="Pathogen Informatics"/>
            <person name="Doyle S."/>
        </authorList>
    </citation>
    <scope>NUCLEOTIDE SEQUENCE [LARGE SCALE GENOMIC DNA]</scope>
    <source>
        <strain evidence="1 2">NCTC11370</strain>
    </source>
</reference>
<sequence>MQRNSILFCFLIGVLIFSWSTKGDCALERDFQTWFSITAIGKTHSDKKFISRLRYWLEDQERLGDDSSRFSQILLRPGN</sequence>
<gene>
    <name evidence="1" type="ORF">NCTC11370_03039</name>
</gene>
<dbReference type="EMBL" id="UGGT01000001">
    <property type="protein sequence ID" value="STO22937.1"/>
    <property type="molecule type" value="Genomic_DNA"/>
</dbReference>
<evidence type="ECO:0000313" key="1">
    <source>
        <dbReference type="EMBL" id="STO22937.1"/>
    </source>
</evidence>
<dbReference type="Proteomes" id="UP000254554">
    <property type="component" value="Unassembled WGS sequence"/>
</dbReference>
<dbReference type="AlphaFoldDB" id="A0A377GDQ5"/>